<dbReference type="Proteomes" id="UP000198510">
    <property type="component" value="Unassembled WGS sequence"/>
</dbReference>
<dbReference type="PANTHER" id="PTHR30273">
    <property type="entry name" value="PERIPLASMIC SIGNAL SENSOR AND SIGMA FACTOR ACTIVATOR FECR-RELATED"/>
    <property type="match status" value="1"/>
</dbReference>
<dbReference type="Pfam" id="PF16344">
    <property type="entry name" value="FecR_C"/>
    <property type="match status" value="1"/>
</dbReference>
<dbReference type="RefSeq" id="WP_089683101.1">
    <property type="nucleotide sequence ID" value="NZ_FNFO01000005.1"/>
</dbReference>
<protein>
    <submittedName>
        <fullName evidence="4">Ferric-dicitrate binding protein FerR, regulates iron transport through sigma-19</fullName>
    </submittedName>
</protein>
<keyword evidence="5" id="KW-1185">Reference proteome</keyword>
<evidence type="ECO:0000256" key="1">
    <source>
        <dbReference type="SAM" id="Phobius"/>
    </source>
</evidence>
<dbReference type="EMBL" id="FNFO01000005">
    <property type="protein sequence ID" value="SDL29072.1"/>
    <property type="molecule type" value="Genomic_DNA"/>
</dbReference>
<dbReference type="InterPro" id="IPR032508">
    <property type="entry name" value="FecR_C"/>
</dbReference>
<keyword evidence="1" id="KW-0812">Transmembrane</keyword>
<proteinExistence type="predicted"/>
<evidence type="ECO:0000313" key="4">
    <source>
        <dbReference type="EMBL" id="SDL29072.1"/>
    </source>
</evidence>
<accession>A0A1G9IVC6</accession>
<dbReference type="PIRSF" id="PIRSF018266">
    <property type="entry name" value="FecR"/>
    <property type="match status" value="1"/>
</dbReference>
<name>A0A1G9IVC6_9BACT</name>
<evidence type="ECO:0000313" key="5">
    <source>
        <dbReference type="Proteomes" id="UP000198510"/>
    </source>
</evidence>
<dbReference type="GO" id="GO:0016989">
    <property type="term" value="F:sigma factor antagonist activity"/>
    <property type="evidence" value="ECO:0007669"/>
    <property type="project" value="TreeGrafter"/>
</dbReference>
<dbReference type="InterPro" id="IPR006860">
    <property type="entry name" value="FecR"/>
</dbReference>
<dbReference type="PANTHER" id="PTHR30273:SF2">
    <property type="entry name" value="PROTEIN FECR"/>
    <property type="match status" value="1"/>
</dbReference>
<sequence>MNRNPHSRRKPTLFGAWWKSLSPEEQASLSDEEKELREVRFADRLPSEPPVSDETMHQDLARLQTALRKNAHPARPKARVRQMPVWVYRAAAVVSVGVMLWLAVLWMNAYWGETTLATGYGETREVVLSDGSRVMLNANSELRYPTRWDEGAPREVTLTGEAFFEIEKREQAGNKIKFIVHTEQLDVAVYGTSFNVMNRHDQTEVVLKEGSVHLNLKTEPGEIEMVPGDLVSVSAASGEILRKRVEPEQFSAWRASQLIFKATSLQQIAQRIEDIYGQNVVFERPALGQLELTGTFPADDLDQLLRLIDASSDEIVVVREGETIVFR</sequence>
<gene>
    <name evidence="4" type="ORF">SAMN05421823_105120</name>
</gene>
<dbReference type="AlphaFoldDB" id="A0A1G9IVC6"/>
<dbReference type="OrthoDB" id="1523489at2"/>
<organism evidence="4 5">
    <name type="scientific">Catalinimonas alkaloidigena</name>
    <dbReference type="NCBI Taxonomy" id="1075417"/>
    <lineage>
        <taxon>Bacteria</taxon>
        <taxon>Pseudomonadati</taxon>
        <taxon>Bacteroidota</taxon>
        <taxon>Cytophagia</taxon>
        <taxon>Cytophagales</taxon>
        <taxon>Catalimonadaceae</taxon>
        <taxon>Catalinimonas</taxon>
    </lineage>
</organism>
<evidence type="ECO:0000259" key="3">
    <source>
        <dbReference type="Pfam" id="PF16344"/>
    </source>
</evidence>
<feature type="domain" description="Protein FecR C-terminal" evidence="3">
    <location>
        <begin position="258"/>
        <end position="324"/>
    </location>
</feature>
<dbReference type="InterPro" id="IPR012373">
    <property type="entry name" value="Ferrdict_sens_TM"/>
</dbReference>
<dbReference type="Gene3D" id="3.55.50.30">
    <property type="match status" value="1"/>
</dbReference>
<feature type="transmembrane region" description="Helical" evidence="1">
    <location>
        <begin position="86"/>
        <end position="107"/>
    </location>
</feature>
<evidence type="ECO:0000259" key="2">
    <source>
        <dbReference type="Pfam" id="PF04773"/>
    </source>
</evidence>
<keyword evidence="1" id="KW-0472">Membrane</keyword>
<feature type="domain" description="FecR protein" evidence="2">
    <location>
        <begin position="115"/>
        <end position="212"/>
    </location>
</feature>
<dbReference type="Pfam" id="PF04773">
    <property type="entry name" value="FecR"/>
    <property type="match status" value="1"/>
</dbReference>
<keyword evidence="1" id="KW-1133">Transmembrane helix</keyword>
<reference evidence="4 5" key="1">
    <citation type="submission" date="2016-10" db="EMBL/GenBank/DDBJ databases">
        <authorList>
            <person name="de Groot N.N."/>
        </authorList>
    </citation>
    <scope>NUCLEOTIDE SEQUENCE [LARGE SCALE GENOMIC DNA]</scope>
    <source>
        <strain evidence="4 5">DSM 25186</strain>
    </source>
</reference>
<dbReference type="STRING" id="1075417.SAMN05421823_105120"/>
<dbReference type="Gene3D" id="2.60.120.1440">
    <property type="match status" value="1"/>
</dbReference>